<evidence type="ECO:0000313" key="3">
    <source>
        <dbReference type="Proteomes" id="UP000735302"/>
    </source>
</evidence>
<dbReference type="Proteomes" id="UP000735302">
    <property type="component" value="Unassembled WGS sequence"/>
</dbReference>
<evidence type="ECO:0000256" key="1">
    <source>
        <dbReference type="SAM" id="MobiDB-lite"/>
    </source>
</evidence>
<evidence type="ECO:0008006" key="4">
    <source>
        <dbReference type="Google" id="ProtNLM"/>
    </source>
</evidence>
<feature type="region of interest" description="Disordered" evidence="1">
    <location>
        <begin position="53"/>
        <end position="87"/>
    </location>
</feature>
<sequence length="87" mass="9894">MQKPFLFLAALVSPSHFFDIYPFAPISTSPQRYKTDKLEIAKVVSAADGMRVNGDITRNSQSSSTRSKGDCEKWGYHKKQLKQQQKE</sequence>
<protein>
    <recommendedName>
        <fullName evidence="4">Secreted protein</fullName>
    </recommendedName>
</protein>
<feature type="compositionally biased region" description="Polar residues" evidence="1">
    <location>
        <begin position="56"/>
        <end position="66"/>
    </location>
</feature>
<evidence type="ECO:0000313" key="2">
    <source>
        <dbReference type="EMBL" id="GFO15825.1"/>
    </source>
</evidence>
<name>A0AAV4B9Q0_9GAST</name>
<comment type="caution">
    <text evidence="2">The sequence shown here is derived from an EMBL/GenBank/DDBJ whole genome shotgun (WGS) entry which is preliminary data.</text>
</comment>
<accession>A0AAV4B9Q0</accession>
<dbReference type="EMBL" id="BLXT01004630">
    <property type="protein sequence ID" value="GFO15825.1"/>
    <property type="molecule type" value="Genomic_DNA"/>
</dbReference>
<organism evidence="2 3">
    <name type="scientific">Plakobranchus ocellatus</name>
    <dbReference type="NCBI Taxonomy" id="259542"/>
    <lineage>
        <taxon>Eukaryota</taxon>
        <taxon>Metazoa</taxon>
        <taxon>Spiralia</taxon>
        <taxon>Lophotrochozoa</taxon>
        <taxon>Mollusca</taxon>
        <taxon>Gastropoda</taxon>
        <taxon>Heterobranchia</taxon>
        <taxon>Euthyneura</taxon>
        <taxon>Panpulmonata</taxon>
        <taxon>Sacoglossa</taxon>
        <taxon>Placobranchoidea</taxon>
        <taxon>Plakobranchidae</taxon>
        <taxon>Plakobranchus</taxon>
    </lineage>
</organism>
<gene>
    <name evidence="2" type="ORF">PoB_004233000</name>
</gene>
<keyword evidence="3" id="KW-1185">Reference proteome</keyword>
<reference evidence="2 3" key="1">
    <citation type="journal article" date="2021" name="Elife">
        <title>Chloroplast acquisition without the gene transfer in kleptoplastic sea slugs, Plakobranchus ocellatus.</title>
        <authorList>
            <person name="Maeda T."/>
            <person name="Takahashi S."/>
            <person name="Yoshida T."/>
            <person name="Shimamura S."/>
            <person name="Takaki Y."/>
            <person name="Nagai Y."/>
            <person name="Toyoda A."/>
            <person name="Suzuki Y."/>
            <person name="Arimoto A."/>
            <person name="Ishii H."/>
            <person name="Satoh N."/>
            <person name="Nishiyama T."/>
            <person name="Hasebe M."/>
            <person name="Maruyama T."/>
            <person name="Minagawa J."/>
            <person name="Obokata J."/>
            <person name="Shigenobu S."/>
        </authorList>
    </citation>
    <scope>NUCLEOTIDE SEQUENCE [LARGE SCALE GENOMIC DNA]</scope>
</reference>
<dbReference type="AlphaFoldDB" id="A0AAV4B9Q0"/>
<proteinExistence type="predicted"/>